<name>A0ABZ3IEG2_9FIRM</name>
<dbReference type="Proteomes" id="UP000216752">
    <property type="component" value="Chromosome"/>
</dbReference>
<sequence length="374" mass="41821">MLKNTMGIINLHESHESFREITKHRPLAAIPFAGRYRLIDFVLSNFINSGITNVGILSAGNSRALSDHIRSGKEWDLARKRDGLFLLPSWQTGNVQGAFPNDLADFFSNLDYIKSSRQRFTLLSGSRAVCNINYEAAYNYHLAKEADITVLYKEYSIAEAKGLSEATMLETDSDGRVVDMEVCPVNNRSNKLSLEMVLLERQLLVDLIDASVSRGGTNFTRDCIMKNMENLKIYGFPFTGYLARIDSMQNYFDHSMKLLTPEIWQEIFFAHGSIYTKVKDEAPAKYQRDAMVKSSLVANGSVIAGKVENSVLFRGVKVHKDARITNSIVMQKGEIGPGAVIENVICDKDVKITAGKRLKGELNHPIVIEKGTVI</sequence>
<dbReference type="RefSeq" id="WP_245867421.1">
    <property type="nucleotide sequence ID" value="NZ_CP155573.1"/>
</dbReference>
<reference evidence="5" key="1">
    <citation type="submission" date="2024-05" db="EMBL/GenBank/DDBJ databases">
        <title>Isolation and characterization of Sporomusa carbonis sp. nov., a carboxydotrophic hydrogenogen in the genus of Sporomusa isolated from a charcoal burning pile.</title>
        <authorList>
            <person name="Boeer T."/>
            <person name="Rosenbaum F."/>
            <person name="Eysell L."/>
            <person name="Mueller V."/>
            <person name="Daniel R."/>
            <person name="Poehlein A."/>
        </authorList>
    </citation>
    <scope>NUCLEOTIDE SEQUENCE [LARGE SCALE GENOMIC DNA]</scope>
    <source>
        <strain evidence="5">DSM 10669</strain>
    </source>
</reference>
<evidence type="ECO:0000256" key="2">
    <source>
        <dbReference type="ARBA" id="ARBA00023056"/>
    </source>
</evidence>
<evidence type="ECO:0000256" key="1">
    <source>
        <dbReference type="ARBA" id="ARBA00010443"/>
    </source>
</evidence>
<dbReference type="InterPro" id="IPR011832">
    <property type="entry name" value="GlgDAde_trans"/>
</dbReference>
<dbReference type="CDD" id="cd02508">
    <property type="entry name" value="ADP_Glucose_PP"/>
    <property type="match status" value="1"/>
</dbReference>
<proteinExistence type="inferred from homology"/>
<dbReference type="NCBIfam" id="TIGR02092">
    <property type="entry name" value="glgD"/>
    <property type="match status" value="1"/>
</dbReference>
<dbReference type="Gene3D" id="3.90.550.10">
    <property type="entry name" value="Spore Coat Polysaccharide Biosynthesis Protein SpsA, Chain A"/>
    <property type="match status" value="1"/>
</dbReference>
<dbReference type="InterPro" id="IPR029044">
    <property type="entry name" value="Nucleotide-diphossugar_trans"/>
</dbReference>
<keyword evidence="2" id="KW-0320">Glycogen biosynthesis</keyword>
<dbReference type="PANTHER" id="PTHR43523:SF6">
    <property type="entry name" value="GLYCOGEN BIOSYNTHESIS PROTEIN GLGD"/>
    <property type="match status" value="1"/>
</dbReference>
<dbReference type="PANTHER" id="PTHR43523">
    <property type="entry name" value="GLUCOSE-1-PHOSPHATE ADENYLYLTRANSFERASE-RELATED"/>
    <property type="match status" value="1"/>
</dbReference>
<dbReference type="Pfam" id="PF00483">
    <property type="entry name" value="NTP_transferase"/>
    <property type="match status" value="1"/>
</dbReference>
<protein>
    <submittedName>
        <fullName evidence="5">Glycogen biosynthesis protein GlgD</fullName>
    </submittedName>
</protein>
<dbReference type="EMBL" id="CP155573">
    <property type="protein sequence ID" value="XFO64007.1"/>
    <property type="molecule type" value="Genomic_DNA"/>
</dbReference>
<dbReference type="InterPro" id="IPR056818">
    <property type="entry name" value="GlmU/GlgC-like_hexapep"/>
</dbReference>
<dbReference type="CDD" id="cd04651">
    <property type="entry name" value="LbH_G1P_AT_C"/>
    <property type="match status" value="1"/>
</dbReference>
<evidence type="ECO:0000259" key="3">
    <source>
        <dbReference type="Pfam" id="PF00483"/>
    </source>
</evidence>
<dbReference type="SUPFAM" id="SSF51161">
    <property type="entry name" value="Trimeric LpxA-like enzymes"/>
    <property type="match status" value="1"/>
</dbReference>
<organism evidence="5 6">
    <name type="scientific">Sporomusa silvacetica DSM 10669</name>
    <dbReference type="NCBI Taxonomy" id="1123289"/>
    <lineage>
        <taxon>Bacteria</taxon>
        <taxon>Bacillati</taxon>
        <taxon>Bacillota</taxon>
        <taxon>Negativicutes</taxon>
        <taxon>Selenomonadales</taxon>
        <taxon>Sporomusaceae</taxon>
        <taxon>Sporomusa</taxon>
    </lineage>
</organism>
<dbReference type="InterPro" id="IPR011004">
    <property type="entry name" value="Trimer_LpxA-like_sf"/>
</dbReference>
<feature type="domain" description="Nucleotidyl transferase" evidence="3">
    <location>
        <begin position="19"/>
        <end position="231"/>
    </location>
</feature>
<evidence type="ECO:0000259" key="4">
    <source>
        <dbReference type="Pfam" id="PF24894"/>
    </source>
</evidence>
<keyword evidence="6" id="KW-1185">Reference proteome</keyword>
<gene>
    <name evidence="5" type="primary">glgD</name>
    <name evidence="5" type="ORF">SPSIL_000960</name>
</gene>
<dbReference type="Gene3D" id="2.160.10.10">
    <property type="entry name" value="Hexapeptide repeat proteins"/>
    <property type="match status" value="1"/>
</dbReference>
<accession>A0ABZ3IEG2</accession>
<dbReference type="InterPro" id="IPR005835">
    <property type="entry name" value="NTP_transferase_dom"/>
</dbReference>
<dbReference type="SUPFAM" id="SSF53448">
    <property type="entry name" value="Nucleotide-diphospho-sugar transferases"/>
    <property type="match status" value="1"/>
</dbReference>
<dbReference type="InterPro" id="IPR011831">
    <property type="entry name" value="ADP-Glc_PPase"/>
</dbReference>
<dbReference type="Pfam" id="PF24894">
    <property type="entry name" value="Hexapep_GlmU"/>
    <property type="match status" value="1"/>
</dbReference>
<evidence type="ECO:0000313" key="5">
    <source>
        <dbReference type="EMBL" id="XFO64007.1"/>
    </source>
</evidence>
<comment type="similarity">
    <text evidence="1">Belongs to the bacterial/plant glucose-1-phosphate adenylyltransferase family.</text>
</comment>
<feature type="domain" description="Glucose-1-phosphate adenylyltransferase/Bifunctional protein GlmU-like C-terminal hexapeptide" evidence="4">
    <location>
        <begin position="286"/>
        <end position="357"/>
    </location>
</feature>
<evidence type="ECO:0000313" key="6">
    <source>
        <dbReference type="Proteomes" id="UP000216752"/>
    </source>
</evidence>